<evidence type="ECO:0000259" key="2">
    <source>
        <dbReference type="Pfam" id="PF21821"/>
    </source>
</evidence>
<dbReference type="EMBL" id="JAUSVY010000018">
    <property type="protein sequence ID" value="MDQ0507415.1"/>
    <property type="molecule type" value="Genomic_DNA"/>
</dbReference>
<evidence type="ECO:0000256" key="1">
    <source>
        <dbReference type="SAM" id="MobiDB-lite"/>
    </source>
</evidence>
<feature type="region of interest" description="Disordered" evidence="1">
    <location>
        <begin position="146"/>
        <end position="175"/>
    </location>
</feature>
<comment type="caution">
    <text evidence="3">The sequence shown here is derived from an EMBL/GenBank/DDBJ whole genome shotgun (WGS) entry which is preliminary data.</text>
</comment>
<sequence length="185" mass="19607">MANIVEAVLGTVDQILVSAGASIGGIVPNVVVEEISRDSLFITNHPVEKGAAISDHAFMMPKEVELRCGWSDSGNFQGYSRLIQEGLLALQAQREPFTAVTSKRVYSNMLITGIEVSTSAATAYALFARVMLREVLIVSTSTVATNSSSTQADPARTSGTTNAGTKQATESSAGSTYVLENWSNE</sequence>
<reference evidence="3 4" key="1">
    <citation type="submission" date="2023-07" db="EMBL/GenBank/DDBJ databases">
        <title>Genomic Encyclopedia of Type Strains, Phase IV (KMG-IV): sequencing the most valuable type-strain genomes for metagenomic binning, comparative biology and taxonomic classification.</title>
        <authorList>
            <person name="Goeker M."/>
        </authorList>
    </citation>
    <scope>NUCLEOTIDE SEQUENCE [LARGE SCALE GENOMIC DNA]</scope>
    <source>
        <strain evidence="3 4">DSM 3770</strain>
    </source>
</reference>
<evidence type="ECO:0000313" key="3">
    <source>
        <dbReference type="EMBL" id="MDQ0507415.1"/>
    </source>
</evidence>
<dbReference type="Proteomes" id="UP001241747">
    <property type="component" value="Unassembled WGS sequence"/>
</dbReference>
<dbReference type="InterPro" id="IPR048494">
    <property type="entry name" value="Dit-like_N"/>
</dbReference>
<feature type="domain" description="Dit-like phage tail protein N-terminal" evidence="2">
    <location>
        <begin position="29"/>
        <end position="145"/>
    </location>
</feature>
<name>A0ABU0LJU5_XANAG</name>
<feature type="compositionally biased region" description="Polar residues" evidence="1">
    <location>
        <begin position="157"/>
        <end position="175"/>
    </location>
</feature>
<protein>
    <recommendedName>
        <fullName evidence="2">Dit-like phage tail protein N-terminal domain-containing protein</fullName>
    </recommendedName>
</protein>
<gene>
    <name evidence="3" type="ORF">QOZ94_004239</name>
</gene>
<organism evidence="3 4">
    <name type="scientific">Xanthobacter agilis</name>
    <dbReference type="NCBI Taxonomy" id="47492"/>
    <lineage>
        <taxon>Bacteria</taxon>
        <taxon>Pseudomonadati</taxon>
        <taxon>Pseudomonadota</taxon>
        <taxon>Alphaproteobacteria</taxon>
        <taxon>Hyphomicrobiales</taxon>
        <taxon>Xanthobacteraceae</taxon>
        <taxon>Xanthobacter</taxon>
    </lineage>
</organism>
<keyword evidence="4" id="KW-1185">Reference proteome</keyword>
<evidence type="ECO:0000313" key="4">
    <source>
        <dbReference type="Proteomes" id="UP001241747"/>
    </source>
</evidence>
<accession>A0ABU0LJU5</accession>
<dbReference type="Pfam" id="PF21821">
    <property type="entry name" value="Dit_like"/>
    <property type="match status" value="1"/>
</dbReference>
<proteinExistence type="predicted"/>
<dbReference type="RefSeq" id="WP_237345800.1">
    <property type="nucleotide sequence ID" value="NZ_JABWGX010000013.1"/>
</dbReference>